<evidence type="ECO:0000256" key="2">
    <source>
        <dbReference type="ARBA" id="ARBA00004141"/>
    </source>
</evidence>
<evidence type="ECO:0000256" key="5">
    <source>
        <dbReference type="ARBA" id="ARBA00022679"/>
    </source>
</evidence>
<evidence type="ECO:0000259" key="14">
    <source>
        <dbReference type="PROSITE" id="PS50109"/>
    </source>
</evidence>
<evidence type="ECO:0000313" key="15">
    <source>
        <dbReference type="EMBL" id="MVQ31598.1"/>
    </source>
</evidence>
<name>A0A6N8IXV5_9BURK</name>
<keyword evidence="16" id="KW-1185">Reference proteome</keyword>
<evidence type="ECO:0000256" key="12">
    <source>
        <dbReference type="ARBA" id="ARBA00023136"/>
    </source>
</evidence>
<feature type="transmembrane region" description="Helical" evidence="13">
    <location>
        <begin position="49"/>
        <end position="76"/>
    </location>
</feature>
<keyword evidence="11" id="KW-0902">Two-component regulatory system</keyword>
<dbReference type="InterPro" id="IPR005467">
    <property type="entry name" value="His_kinase_dom"/>
</dbReference>
<keyword evidence="7" id="KW-0547">Nucleotide-binding</keyword>
<sequence>MRNLTLFDRPPTPASPLRDAALVALLLAAATGLGLLLDRYASLTSLALLYVLAVACAAYSVRLPGSIACAVGAVALLNFLFVPPRFTFHVDAQENVVALLTLLTVAIVISHLVTAMRREADVARLHERRASQLEQLATELAGASIPAEIQLLGKRFLSRAFPGPCLVGLVGPDGALALPAETPAGIPEGMLAAIRDRRVLGAGTERWPDLDAWFLPLGSDDYVGGAACVRHAPSHDEGSLQHAQAICALVGQALGRLKLRGSIRAAEKESEWHRAQNTFLAAISHDFRTPLAAIVAATSSLQTQEDRLAPAERQRLMGIVLDEAGYLSNLTENTLQLARLENAGELHLDWQSIEEVVGSVLARVRQRDPRRRIQSRVPSGLPLIKADPVLLAQLLENLLDNALKYSTAAIELVVDAGGAFMEVSVHDRGNGVGAIEDQALLRPYRRGDQSGPRGAGLGLAVCRAIADAHGGQLVARTRDGGGSSFVLRLPVEADQPAAQAA</sequence>
<dbReference type="InterPro" id="IPR052023">
    <property type="entry name" value="Histidine_kinase_KdpD"/>
</dbReference>
<dbReference type="InterPro" id="IPR025201">
    <property type="entry name" value="KdpD_TM"/>
</dbReference>
<evidence type="ECO:0000256" key="13">
    <source>
        <dbReference type="SAM" id="Phobius"/>
    </source>
</evidence>
<dbReference type="SMART" id="SM00387">
    <property type="entry name" value="HATPase_c"/>
    <property type="match status" value="1"/>
</dbReference>
<protein>
    <recommendedName>
        <fullName evidence="3">histidine kinase</fullName>
        <ecNumber evidence="3">2.7.13.3</ecNumber>
    </recommendedName>
</protein>
<accession>A0A6N8IXV5</accession>
<gene>
    <name evidence="15" type="ORF">GON04_19225</name>
</gene>
<dbReference type="Proteomes" id="UP000469385">
    <property type="component" value="Unassembled WGS sequence"/>
</dbReference>
<dbReference type="InterPro" id="IPR036097">
    <property type="entry name" value="HisK_dim/P_sf"/>
</dbReference>
<reference evidence="15 16" key="1">
    <citation type="submission" date="2019-12" db="EMBL/GenBank/DDBJ databases">
        <authorList>
            <person name="Huq M.A."/>
        </authorList>
    </citation>
    <scope>NUCLEOTIDE SEQUENCE [LARGE SCALE GENOMIC DNA]</scope>
    <source>
        <strain evidence="15 16">MAH-25</strain>
    </source>
</reference>
<feature type="domain" description="Histidine kinase" evidence="14">
    <location>
        <begin position="282"/>
        <end position="493"/>
    </location>
</feature>
<feature type="transmembrane region" description="Helical" evidence="13">
    <location>
        <begin position="96"/>
        <end position="116"/>
    </location>
</feature>
<dbReference type="CDD" id="cd00082">
    <property type="entry name" value="HisKA"/>
    <property type="match status" value="1"/>
</dbReference>
<dbReference type="Pfam" id="PF13493">
    <property type="entry name" value="DUF4118"/>
    <property type="match status" value="1"/>
</dbReference>
<dbReference type="Pfam" id="PF00512">
    <property type="entry name" value="HisKA"/>
    <property type="match status" value="1"/>
</dbReference>
<evidence type="ECO:0000256" key="9">
    <source>
        <dbReference type="ARBA" id="ARBA00022840"/>
    </source>
</evidence>
<evidence type="ECO:0000256" key="6">
    <source>
        <dbReference type="ARBA" id="ARBA00022692"/>
    </source>
</evidence>
<dbReference type="Pfam" id="PF02518">
    <property type="entry name" value="HATPase_c"/>
    <property type="match status" value="1"/>
</dbReference>
<evidence type="ECO:0000256" key="1">
    <source>
        <dbReference type="ARBA" id="ARBA00000085"/>
    </source>
</evidence>
<keyword evidence="8" id="KW-0418">Kinase</keyword>
<keyword evidence="10 13" id="KW-1133">Transmembrane helix</keyword>
<organism evidence="15 16">
    <name type="scientific">Ramlibacter pinisoli</name>
    <dbReference type="NCBI Taxonomy" id="2682844"/>
    <lineage>
        <taxon>Bacteria</taxon>
        <taxon>Pseudomonadati</taxon>
        <taxon>Pseudomonadota</taxon>
        <taxon>Betaproteobacteria</taxon>
        <taxon>Burkholderiales</taxon>
        <taxon>Comamonadaceae</taxon>
        <taxon>Ramlibacter</taxon>
    </lineage>
</organism>
<dbReference type="EMBL" id="WSEL01000009">
    <property type="protein sequence ID" value="MVQ31598.1"/>
    <property type="molecule type" value="Genomic_DNA"/>
</dbReference>
<keyword evidence="4" id="KW-0597">Phosphoprotein</keyword>
<keyword evidence="9" id="KW-0067">ATP-binding</keyword>
<evidence type="ECO:0000256" key="7">
    <source>
        <dbReference type="ARBA" id="ARBA00022741"/>
    </source>
</evidence>
<keyword evidence="5" id="KW-0808">Transferase</keyword>
<dbReference type="PANTHER" id="PTHR45569:SF1">
    <property type="entry name" value="SENSOR PROTEIN KDPD"/>
    <property type="match status" value="1"/>
</dbReference>
<dbReference type="RefSeq" id="WP_157399631.1">
    <property type="nucleotide sequence ID" value="NZ_WSEL01000009.1"/>
</dbReference>
<dbReference type="Gene3D" id="1.10.287.130">
    <property type="match status" value="1"/>
</dbReference>
<dbReference type="SUPFAM" id="SSF47384">
    <property type="entry name" value="Homodimeric domain of signal transducing histidine kinase"/>
    <property type="match status" value="1"/>
</dbReference>
<dbReference type="Gene3D" id="1.20.120.620">
    <property type="entry name" value="Backbone structure of the membrane domain of e. Coli histidine kinase receptor kdpd"/>
    <property type="match status" value="1"/>
</dbReference>
<evidence type="ECO:0000256" key="3">
    <source>
        <dbReference type="ARBA" id="ARBA00012438"/>
    </source>
</evidence>
<proteinExistence type="predicted"/>
<dbReference type="GO" id="GO:0005886">
    <property type="term" value="C:plasma membrane"/>
    <property type="evidence" value="ECO:0007669"/>
    <property type="project" value="TreeGrafter"/>
</dbReference>
<dbReference type="InterPro" id="IPR029016">
    <property type="entry name" value="GAF-like_dom_sf"/>
</dbReference>
<dbReference type="CDD" id="cd00075">
    <property type="entry name" value="HATPase"/>
    <property type="match status" value="1"/>
</dbReference>
<comment type="caution">
    <text evidence="15">The sequence shown here is derived from an EMBL/GenBank/DDBJ whole genome shotgun (WGS) entry which is preliminary data.</text>
</comment>
<keyword evidence="6 13" id="KW-0812">Transmembrane</keyword>
<feature type="transmembrane region" description="Helical" evidence="13">
    <location>
        <begin position="20"/>
        <end position="37"/>
    </location>
</feature>
<dbReference type="AlphaFoldDB" id="A0A6N8IXV5"/>
<dbReference type="SUPFAM" id="SSF55874">
    <property type="entry name" value="ATPase domain of HSP90 chaperone/DNA topoisomerase II/histidine kinase"/>
    <property type="match status" value="1"/>
</dbReference>
<comment type="catalytic activity">
    <reaction evidence="1">
        <text>ATP + protein L-histidine = ADP + protein N-phospho-L-histidine.</text>
        <dbReference type="EC" id="2.7.13.3"/>
    </reaction>
</comment>
<dbReference type="PRINTS" id="PR00344">
    <property type="entry name" value="BCTRLSENSOR"/>
</dbReference>
<dbReference type="SMART" id="SM00388">
    <property type="entry name" value="HisKA"/>
    <property type="match status" value="1"/>
</dbReference>
<dbReference type="InterPro" id="IPR004358">
    <property type="entry name" value="Sig_transdc_His_kin-like_C"/>
</dbReference>
<dbReference type="GO" id="GO:0000155">
    <property type="term" value="F:phosphorelay sensor kinase activity"/>
    <property type="evidence" value="ECO:0007669"/>
    <property type="project" value="InterPro"/>
</dbReference>
<evidence type="ECO:0000256" key="11">
    <source>
        <dbReference type="ARBA" id="ARBA00023012"/>
    </source>
</evidence>
<dbReference type="Gene3D" id="3.30.450.40">
    <property type="match status" value="1"/>
</dbReference>
<comment type="subcellular location">
    <subcellularLocation>
        <location evidence="2">Membrane</location>
        <topology evidence="2">Multi-pass membrane protein</topology>
    </subcellularLocation>
</comment>
<evidence type="ECO:0000313" key="16">
    <source>
        <dbReference type="Proteomes" id="UP000469385"/>
    </source>
</evidence>
<dbReference type="EC" id="2.7.13.3" evidence="3"/>
<dbReference type="InterPro" id="IPR038318">
    <property type="entry name" value="KdpD_sf"/>
</dbReference>
<evidence type="ECO:0000256" key="4">
    <source>
        <dbReference type="ARBA" id="ARBA00022553"/>
    </source>
</evidence>
<dbReference type="InterPro" id="IPR003661">
    <property type="entry name" value="HisK_dim/P_dom"/>
</dbReference>
<evidence type="ECO:0000256" key="8">
    <source>
        <dbReference type="ARBA" id="ARBA00022777"/>
    </source>
</evidence>
<evidence type="ECO:0000256" key="10">
    <source>
        <dbReference type="ARBA" id="ARBA00022989"/>
    </source>
</evidence>
<dbReference type="Gene3D" id="3.30.565.10">
    <property type="entry name" value="Histidine kinase-like ATPase, C-terminal domain"/>
    <property type="match status" value="1"/>
</dbReference>
<dbReference type="PANTHER" id="PTHR45569">
    <property type="entry name" value="SENSOR PROTEIN KDPD"/>
    <property type="match status" value="1"/>
</dbReference>
<keyword evidence="12 13" id="KW-0472">Membrane</keyword>
<dbReference type="GO" id="GO:0005524">
    <property type="term" value="F:ATP binding"/>
    <property type="evidence" value="ECO:0007669"/>
    <property type="project" value="UniProtKB-KW"/>
</dbReference>
<dbReference type="PROSITE" id="PS50109">
    <property type="entry name" value="HIS_KIN"/>
    <property type="match status" value="1"/>
</dbReference>
<dbReference type="InterPro" id="IPR003594">
    <property type="entry name" value="HATPase_dom"/>
</dbReference>
<dbReference type="InterPro" id="IPR036890">
    <property type="entry name" value="HATPase_C_sf"/>
</dbReference>